<gene>
    <name evidence="3" type="ORF">CF392_13960</name>
</gene>
<keyword evidence="4" id="KW-1185">Reference proteome</keyword>
<protein>
    <recommendedName>
        <fullName evidence="5">Glutamate-ammonia-ligase adenylyltransferase</fullName>
    </recommendedName>
</protein>
<name>A0A2A2I1J4_9GAMM</name>
<dbReference type="Proteomes" id="UP000218332">
    <property type="component" value="Unassembled WGS sequence"/>
</dbReference>
<evidence type="ECO:0008006" key="5">
    <source>
        <dbReference type="Google" id="ProtNLM"/>
    </source>
</evidence>
<accession>A0A2A2I1J4</accession>
<keyword evidence="2" id="KW-0812">Transmembrane</keyword>
<keyword evidence="2" id="KW-1133">Transmembrane helix</keyword>
<comment type="caution">
    <text evidence="3">The sequence shown here is derived from an EMBL/GenBank/DDBJ whole genome shotgun (WGS) entry which is preliminary data.</text>
</comment>
<dbReference type="RefSeq" id="WP_095612061.1">
    <property type="nucleotide sequence ID" value="NZ_NMPM01000098.1"/>
</dbReference>
<feature type="coiled-coil region" evidence="1">
    <location>
        <begin position="85"/>
        <end position="112"/>
    </location>
</feature>
<reference evidence="3 4" key="1">
    <citation type="submission" date="2017-07" db="EMBL/GenBank/DDBJ databases">
        <title>Tamlnaduibacter salinus (Mi-7) genome sequencing.</title>
        <authorList>
            <person name="Verma A."/>
            <person name="Krishnamurthi S."/>
        </authorList>
    </citation>
    <scope>NUCLEOTIDE SEQUENCE [LARGE SCALE GENOMIC DNA]</scope>
    <source>
        <strain evidence="3 4">Mi-7</strain>
    </source>
</reference>
<keyword evidence="1" id="KW-0175">Coiled coil</keyword>
<organism evidence="3 4">
    <name type="scientific">Tamilnaduibacter salinus</name>
    <dbReference type="NCBI Taxonomy" id="1484056"/>
    <lineage>
        <taxon>Bacteria</taxon>
        <taxon>Pseudomonadati</taxon>
        <taxon>Pseudomonadota</taxon>
        <taxon>Gammaproteobacteria</taxon>
        <taxon>Pseudomonadales</taxon>
        <taxon>Marinobacteraceae</taxon>
        <taxon>Tamilnaduibacter</taxon>
    </lineage>
</organism>
<evidence type="ECO:0000256" key="2">
    <source>
        <dbReference type="SAM" id="Phobius"/>
    </source>
</evidence>
<evidence type="ECO:0000256" key="1">
    <source>
        <dbReference type="SAM" id="Coils"/>
    </source>
</evidence>
<sequence length="151" mass="17520">MKSDSRQFVIVMLVAALFVGWLGWRGYEVITLNNQLQADTELDNYPYLFRVLRVDGDTAVMSTLRSREVGIRQALETLFPGMRSLPQDHRERQRAEREYARLQARAGNLVTAGTGIERIRWELDNNWYHLSAMRERNPAAVIDLCPGWLIR</sequence>
<evidence type="ECO:0000313" key="3">
    <source>
        <dbReference type="EMBL" id="PAV24873.1"/>
    </source>
</evidence>
<dbReference type="AlphaFoldDB" id="A0A2A2I1J4"/>
<evidence type="ECO:0000313" key="4">
    <source>
        <dbReference type="Proteomes" id="UP000218332"/>
    </source>
</evidence>
<feature type="transmembrane region" description="Helical" evidence="2">
    <location>
        <begin position="7"/>
        <end position="24"/>
    </location>
</feature>
<keyword evidence="2" id="KW-0472">Membrane</keyword>
<dbReference type="EMBL" id="NMPM01000098">
    <property type="protein sequence ID" value="PAV24873.1"/>
    <property type="molecule type" value="Genomic_DNA"/>
</dbReference>
<proteinExistence type="predicted"/>